<gene>
    <name evidence="1" type="ORF">Hyperionvirus2_198</name>
</gene>
<evidence type="ECO:0000313" key="1">
    <source>
        <dbReference type="EMBL" id="AYV82830.1"/>
    </source>
</evidence>
<evidence type="ECO:0008006" key="2">
    <source>
        <dbReference type="Google" id="ProtNLM"/>
    </source>
</evidence>
<dbReference type="SUPFAM" id="SSF56219">
    <property type="entry name" value="DNase I-like"/>
    <property type="match status" value="1"/>
</dbReference>
<sequence length="118" mass="13080">MNLFVEHISNTKNESVVVVGDFNLDDKEYGESKWGDNFVESKYDTDMKTWGGDAYCAALLNKKISEPSNLDHALIRKGGSSTIITTIIDNCYNPEKLDMFALSDHAGLKSMVKIGALE</sequence>
<proteinExistence type="predicted"/>
<organism evidence="1">
    <name type="scientific">Hyperionvirus sp</name>
    <dbReference type="NCBI Taxonomy" id="2487770"/>
    <lineage>
        <taxon>Viruses</taxon>
        <taxon>Varidnaviria</taxon>
        <taxon>Bamfordvirae</taxon>
        <taxon>Nucleocytoviricota</taxon>
        <taxon>Megaviricetes</taxon>
        <taxon>Imitervirales</taxon>
        <taxon>Mimiviridae</taxon>
        <taxon>Klosneuvirinae</taxon>
    </lineage>
</organism>
<accession>A0A3G5A6E3</accession>
<name>A0A3G5A6E3_9VIRU</name>
<reference evidence="1" key="1">
    <citation type="submission" date="2018-10" db="EMBL/GenBank/DDBJ databases">
        <title>Hidden diversity of soil giant viruses.</title>
        <authorList>
            <person name="Schulz F."/>
            <person name="Alteio L."/>
            <person name="Goudeau D."/>
            <person name="Ryan E.M."/>
            <person name="Malmstrom R.R."/>
            <person name="Blanchard J."/>
            <person name="Woyke T."/>
        </authorList>
    </citation>
    <scope>NUCLEOTIDE SEQUENCE</scope>
    <source>
        <strain evidence="1">HYV1</strain>
    </source>
</reference>
<dbReference type="EMBL" id="MK072384">
    <property type="protein sequence ID" value="AYV82830.1"/>
    <property type="molecule type" value="Genomic_DNA"/>
</dbReference>
<dbReference type="InterPro" id="IPR036691">
    <property type="entry name" value="Endo/exonu/phosph_ase_sf"/>
</dbReference>
<dbReference type="Gene3D" id="3.60.10.10">
    <property type="entry name" value="Endonuclease/exonuclease/phosphatase"/>
    <property type="match status" value="1"/>
</dbReference>
<protein>
    <recommendedName>
        <fullName evidence="2">Endonuclease/exonuclease/phosphatase domain-containing protein</fullName>
    </recommendedName>
</protein>